<organism evidence="1 2">
    <name type="scientific">Helianthus annuus</name>
    <name type="common">Common sunflower</name>
    <dbReference type="NCBI Taxonomy" id="4232"/>
    <lineage>
        <taxon>Eukaryota</taxon>
        <taxon>Viridiplantae</taxon>
        <taxon>Streptophyta</taxon>
        <taxon>Embryophyta</taxon>
        <taxon>Tracheophyta</taxon>
        <taxon>Spermatophyta</taxon>
        <taxon>Magnoliopsida</taxon>
        <taxon>eudicotyledons</taxon>
        <taxon>Gunneridae</taxon>
        <taxon>Pentapetalae</taxon>
        <taxon>asterids</taxon>
        <taxon>campanulids</taxon>
        <taxon>Asterales</taxon>
        <taxon>Asteraceae</taxon>
        <taxon>Asteroideae</taxon>
        <taxon>Heliantheae alliance</taxon>
        <taxon>Heliantheae</taxon>
        <taxon>Helianthus</taxon>
    </lineage>
</organism>
<dbReference type="EMBL" id="CM007902">
    <property type="protein sequence ID" value="OTG01366.1"/>
    <property type="molecule type" value="Genomic_DNA"/>
</dbReference>
<reference evidence="2" key="1">
    <citation type="journal article" date="2017" name="Nature">
        <title>The sunflower genome provides insights into oil metabolism, flowering and Asterid evolution.</title>
        <authorList>
            <person name="Badouin H."/>
            <person name="Gouzy J."/>
            <person name="Grassa C.J."/>
            <person name="Murat F."/>
            <person name="Staton S.E."/>
            <person name="Cottret L."/>
            <person name="Lelandais-Briere C."/>
            <person name="Owens G.L."/>
            <person name="Carrere S."/>
            <person name="Mayjonade B."/>
            <person name="Legrand L."/>
            <person name="Gill N."/>
            <person name="Kane N.C."/>
            <person name="Bowers J.E."/>
            <person name="Hubner S."/>
            <person name="Bellec A."/>
            <person name="Berard A."/>
            <person name="Berges H."/>
            <person name="Blanchet N."/>
            <person name="Boniface M.C."/>
            <person name="Brunel D."/>
            <person name="Catrice O."/>
            <person name="Chaidir N."/>
            <person name="Claudel C."/>
            <person name="Donnadieu C."/>
            <person name="Faraut T."/>
            <person name="Fievet G."/>
            <person name="Helmstetter N."/>
            <person name="King M."/>
            <person name="Knapp S.J."/>
            <person name="Lai Z."/>
            <person name="Le Paslier M.C."/>
            <person name="Lippi Y."/>
            <person name="Lorenzon L."/>
            <person name="Mandel J.R."/>
            <person name="Marage G."/>
            <person name="Marchand G."/>
            <person name="Marquand E."/>
            <person name="Bret-Mestries E."/>
            <person name="Morien E."/>
            <person name="Nambeesan S."/>
            <person name="Nguyen T."/>
            <person name="Pegot-Espagnet P."/>
            <person name="Pouilly N."/>
            <person name="Raftis F."/>
            <person name="Sallet E."/>
            <person name="Schiex T."/>
            <person name="Thomas J."/>
            <person name="Vandecasteele C."/>
            <person name="Vares D."/>
            <person name="Vear F."/>
            <person name="Vautrin S."/>
            <person name="Crespi M."/>
            <person name="Mangin B."/>
            <person name="Burke J.M."/>
            <person name="Salse J."/>
            <person name="Munos S."/>
            <person name="Vincourt P."/>
            <person name="Rieseberg L.H."/>
            <person name="Langlade N.B."/>
        </authorList>
    </citation>
    <scope>NUCLEOTIDE SEQUENCE [LARGE SCALE GENOMIC DNA]</scope>
    <source>
        <strain evidence="2">cv. SF193</strain>
    </source>
</reference>
<proteinExistence type="predicted"/>
<name>A0A251SSV7_HELAN</name>
<protein>
    <submittedName>
        <fullName evidence="1">Uncharacterized protein</fullName>
    </submittedName>
</protein>
<gene>
    <name evidence="1" type="ORF">HannXRQ_Chr13g0401311</name>
</gene>
<accession>A0A251SSV7</accession>
<dbReference type="Proteomes" id="UP000215914">
    <property type="component" value="Chromosome 13"/>
</dbReference>
<dbReference type="InParanoid" id="A0A251SSV7"/>
<evidence type="ECO:0000313" key="1">
    <source>
        <dbReference type="EMBL" id="OTG01366.1"/>
    </source>
</evidence>
<evidence type="ECO:0000313" key="2">
    <source>
        <dbReference type="Proteomes" id="UP000215914"/>
    </source>
</evidence>
<keyword evidence="2" id="KW-1185">Reference proteome</keyword>
<sequence>MFMIMHCLPIEKSNLVIKELVKENDEEKERLNGVIAGLLAKKEKDKVDKDVMLNRMSQIEAMLTAMVQR</sequence>
<dbReference type="AlphaFoldDB" id="A0A251SSV7"/>